<sequence>MRALNIGHILMIEFLCAMSSYPSAATQRLQPRALASCAAEEASTGKGVGSTLRSREGLEQLDDMIGPSTIEKPIPNKHIHSTPDPVATSPERREPRLKTERPRPSWETNLFDVKVDAPLRPPREGEKKDYDRRKLEAIRASYSRIQSFELGNGKVYNLENLAEMIEEKIPPAARLRTGKGYYDSYLHHLRLLTRAEDSIRSAETLLLKLEQGIKIGTDVPDGFETETDNFITQWLRELDHTKLAKFQEEYEQVLLSLQPAQTALQGTITGPRIVNYFPSLLGKKPSWLWDFVQARAIQLTAKSGLEELAKPVFSTVEEVIHTLPADLDLTSEVYRYSLIKGFEKYLTQEILPRVMPLMMDEAGRQVANLNKNLNGEKLQVDDYINKLGEAEFIRWFGEHPSTVYQKLSQTTGDQHKIVYALKNHMDSLTFTDWETLLDAAANRRVFKKQLQIITERIAASEDEVNMQYLKTLQQLESEAINNNPNNYPYVEELFEREMIDESTRAKLNPPNAMTKTKFMETLGPKEDFKKYLFWQLKKAIWNCISKGQDKRGKPALPTAEFLVIASYAKQIDEEAKKIYLTREAFEQPKAMKFDKVMEVYDTRNILEIFKRTNKKTVIEAYVEAHFPPAVLPGRLETFLNEVHLKQSLLKADGGPLSDLLPTMDKRLAEFVEIPLVKDDERLKGTPWERLSPKSRQDINQAANYLFTYHYDVLNRAAGDYAALTRSVKKFEDDNMEKIPRMRQLFEEIGQRTELPLPHEVSLTTIEQVIGAYNSRLEKNRASRMEGAKLVAPQDAKAKRDAQRGGARLAQSITKLILLSSSAFPLFGSPINNNNQPSSHLFHGTYLDGLVVPLSQLDRTSPHFWWMISVIVCLVLLGGCFAGLTLGLMGLDILNLRVLSTSGTEIEQIQAQKVLKLLERGRHWVLVVLLQVIDTVLGGGAAAILISTALIVVFGEIIPQSICVRYGLSIGAKSAPFVLALMYLEFPIAYPIALLLDYILGHDEGTTYRKAELKTFVGLHRHIGTDAIVDIMTPIEETFTLGEDSILDEKTVTELVSEGYSRVPIHQAGHDRNFIGMLLVKHLISYDPEDAKPVRDFQLSNLPEGSPEMTCLEALNFFQQGRSHMLLVSSQPGEQGGALGVVSLEDVIEEIIDETDQYVDVAHKIKVVRKPVTNRTSTRGLAPLIKGVIEKRRQTGEPRISRSDVGDGDDYMSPDPILVTSGQRTLTAAAVAASNRSSMDVQSWRSPVLDKVKVKGGESRAQRAESEHRRRKLAKSSFNETHRPVEEDVSSSTHEDRASTGQRVEGASRSGQVMQHLDDLGIRPTEKLIPIKDTPSSPTLAVTSPEPRWQLSRPKAPWETRLFDVKVNLNVMLRKMAILRYSKLYLDWRKCRVIRGLNVRKLGFELGNGQVYDLRNLGQMLEEKIPPAEKRRAVQGYYDSYLRDLRSLAKAQDDIRFARKTWSNLPSYLGATSALKLKEAVEEINPFLEQLDNKKLAKFQEEYEQVLLSIKPAQTALQGPITEPPLDEYFPSLLGDTPVWKWDFIRARAIQLTAKSGPEELAKPVFSTVEQVIHTLPTDLDLTSEVYRYSLIKEFESYVSEEVRPRAMTLLADEAGRQIANLDKGRGDDDVQLRLRAYINTPGDSDFEKWFGEHPSTVYQKLSQTVLDQDRISYALKNHMDSLTSADREALQKATANRRVFKKQLQTIAERISARKDEENIRYFKTLQQLESEAINNNPNNYPYVEELFKRKMIDESTRAKLNPPNAMTKTTFMETLGSKEDFKSDLFRHFEMNLLDNISQGQDKSGRSALPEAESLLTRTNVQEMDKQAKTFYLTREAFEQPKAMKFDKALEVYDWKTPKESFKRSDEKTIIQAYVDAHFPPSVGFNLGDIKFFLDIDSFAPKGATYIADGEPMFNLLPEIDKRLAQFVESPLIEDDERLKGTAWEQLPAESRQKINEAAHDLFKNYRDRLNWAAEFQPILAARIERFESENMDKIPWMNQLFAGISHRAKLIEVPKTKSADGRVIKANPIPHEEDGAKSMEGEDSQAKSLAATQDVKDKNPNSPDKQFVLPKDGRWKIMKEWWKNINGWWNNFKETLKRMKRNMLSNSTSTSYLR</sequence>
<dbReference type="GO" id="GO:0016020">
    <property type="term" value="C:membrane"/>
    <property type="evidence" value="ECO:0007669"/>
    <property type="project" value="UniProtKB-SubCell"/>
</dbReference>
<feature type="region of interest" description="Disordered" evidence="9">
    <location>
        <begin position="1251"/>
        <end position="1314"/>
    </location>
</feature>
<evidence type="ECO:0000256" key="1">
    <source>
        <dbReference type="ARBA" id="ARBA00004141"/>
    </source>
</evidence>
<keyword evidence="11" id="KW-0732">Signal</keyword>
<feature type="region of interest" description="Disordered" evidence="9">
    <location>
        <begin position="1328"/>
        <end position="1349"/>
    </location>
</feature>
<dbReference type="VEuPathDB" id="FungiDB:PSTT_00464"/>
<dbReference type="PROSITE" id="PS51846">
    <property type="entry name" value="CNNM"/>
    <property type="match status" value="1"/>
</dbReference>
<evidence type="ECO:0000256" key="3">
    <source>
        <dbReference type="ARBA" id="ARBA00022737"/>
    </source>
</evidence>
<evidence type="ECO:0000256" key="2">
    <source>
        <dbReference type="ARBA" id="ARBA00022692"/>
    </source>
</evidence>
<feature type="compositionally biased region" description="Basic and acidic residues" evidence="9">
    <location>
        <begin position="1251"/>
        <end position="1267"/>
    </location>
</feature>
<dbReference type="Pfam" id="PF01595">
    <property type="entry name" value="CNNM"/>
    <property type="match status" value="1"/>
</dbReference>
<comment type="caution">
    <text evidence="14">The sequence shown here is derived from an EMBL/GenBank/DDBJ whole genome shotgun (WGS) entry which is preliminary data.</text>
</comment>
<evidence type="ECO:0000259" key="12">
    <source>
        <dbReference type="PROSITE" id="PS51371"/>
    </source>
</evidence>
<reference evidence="14" key="1">
    <citation type="submission" date="2017-12" db="EMBL/GenBank/DDBJ databases">
        <title>Gene loss provides genomic basis for host adaptation in cereal stripe rust fungi.</title>
        <authorList>
            <person name="Xia C."/>
        </authorList>
    </citation>
    <scope>NUCLEOTIDE SEQUENCE [LARGE SCALE GENOMIC DNA]</scope>
    <source>
        <strain evidence="14">93-210</strain>
    </source>
</reference>
<keyword evidence="2 7" id="KW-0812">Transmembrane</keyword>
<feature type="domain" description="CNNM transmembrane" evidence="13">
    <location>
        <begin position="859"/>
        <end position="1031"/>
    </location>
</feature>
<dbReference type="CDD" id="cd04590">
    <property type="entry name" value="CBS_pair_CorC_HlyC_assoc"/>
    <property type="match status" value="1"/>
</dbReference>
<dbReference type="InterPro" id="IPR044751">
    <property type="entry name" value="Ion_transp-like_CBS"/>
</dbReference>
<dbReference type="Proteomes" id="UP000239156">
    <property type="component" value="Unassembled WGS sequence"/>
</dbReference>
<feature type="domain" description="CBS" evidence="12">
    <location>
        <begin position="1097"/>
        <end position="1156"/>
    </location>
</feature>
<keyword evidence="5 7" id="KW-0472">Membrane</keyword>
<feature type="transmembrane region" description="Helical" evidence="10">
    <location>
        <begin position="863"/>
        <end position="890"/>
    </location>
</feature>
<dbReference type="GO" id="GO:0005737">
    <property type="term" value="C:cytoplasm"/>
    <property type="evidence" value="ECO:0007669"/>
    <property type="project" value="TreeGrafter"/>
</dbReference>
<dbReference type="InterPro" id="IPR045095">
    <property type="entry name" value="ACDP"/>
</dbReference>
<evidence type="ECO:0000313" key="15">
    <source>
        <dbReference type="Proteomes" id="UP000239156"/>
    </source>
</evidence>
<feature type="signal peptide" evidence="11">
    <location>
        <begin position="1"/>
        <end position="26"/>
    </location>
</feature>
<dbReference type="PANTHER" id="PTHR12064:SF97">
    <property type="entry name" value="METAL TRANSPORTER CNNM-5"/>
    <property type="match status" value="1"/>
</dbReference>
<dbReference type="VEuPathDB" id="FungiDB:PSHT_03332"/>
<dbReference type="InterPro" id="IPR002550">
    <property type="entry name" value="CNNM"/>
</dbReference>
<dbReference type="GO" id="GO:0010960">
    <property type="term" value="P:magnesium ion homeostasis"/>
    <property type="evidence" value="ECO:0007669"/>
    <property type="project" value="InterPro"/>
</dbReference>
<gene>
    <name evidence="14" type="ORF">PSTT_00464</name>
</gene>
<proteinExistence type="predicted"/>
<accession>A0A2S4W710</accession>
<protein>
    <recommendedName>
        <fullName evidence="16">CNNM transmembrane domain-containing protein</fullName>
    </recommendedName>
</protein>
<comment type="subcellular location">
    <subcellularLocation>
        <location evidence="1">Membrane</location>
        <topology evidence="1">Multi-pass membrane protein</topology>
    </subcellularLocation>
</comment>
<keyword evidence="4 7" id="KW-1133">Transmembrane helix</keyword>
<dbReference type="Gene3D" id="3.10.580.10">
    <property type="entry name" value="CBS-domain"/>
    <property type="match status" value="1"/>
</dbReference>
<name>A0A2S4W710_9BASI</name>
<feature type="compositionally biased region" description="Basic and acidic residues" evidence="9">
    <location>
        <begin position="2032"/>
        <end position="2042"/>
    </location>
</feature>
<dbReference type="InterPro" id="IPR000644">
    <property type="entry name" value="CBS_dom"/>
</dbReference>
<feature type="non-terminal residue" evidence="14">
    <location>
        <position position="2116"/>
    </location>
</feature>
<feature type="transmembrane region" description="Helical" evidence="10">
    <location>
        <begin position="923"/>
        <end position="953"/>
    </location>
</feature>
<organism evidence="14 15">
    <name type="scientific">Puccinia striiformis</name>
    <dbReference type="NCBI Taxonomy" id="27350"/>
    <lineage>
        <taxon>Eukaryota</taxon>
        <taxon>Fungi</taxon>
        <taxon>Dikarya</taxon>
        <taxon>Basidiomycota</taxon>
        <taxon>Pucciniomycotina</taxon>
        <taxon>Pucciniomycetes</taxon>
        <taxon>Pucciniales</taxon>
        <taxon>Pucciniaceae</taxon>
        <taxon>Puccinia</taxon>
    </lineage>
</organism>
<evidence type="ECO:0000256" key="9">
    <source>
        <dbReference type="SAM" id="MobiDB-lite"/>
    </source>
</evidence>
<evidence type="ECO:0000256" key="6">
    <source>
        <dbReference type="PROSITE-ProRule" id="PRU00703"/>
    </source>
</evidence>
<evidence type="ECO:0000256" key="5">
    <source>
        <dbReference type="ARBA" id="ARBA00023136"/>
    </source>
</evidence>
<dbReference type="PANTHER" id="PTHR12064">
    <property type="entry name" value="METAL TRANSPORTER CNNM"/>
    <property type="match status" value="1"/>
</dbReference>
<dbReference type="GO" id="GO:0030026">
    <property type="term" value="P:intracellular manganese ion homeostasis"/>
    <property type="evidence" value="ECO:0007669"/>
    <property type="project" value="TreeGrafter"/>
</dbReference>
<evidence type="ECO:0000256" key="4">
    <source>
        <dbReference type="ARBA" id="ARBA00022989"/>
    </source>
</evidence>
<feature type="region of interest" description="Disordered" evidence="9">
    <location>
        <begin position="2023"/>
        <end position="2071"/>
    </location>
</feature>
<feature type="compositionally biased region" description="Basic and acidic residues" evidence="9">
    <location>
        <begin position="1191"/>
        <end position="1204"/>
    </location>
</feature>
<evidence type="ECO:0000259" key="13">
    <source>
        <dbReference type="PROSITE" id="PS51846"/>
    </source>
</evidence>
<dbReference type="FunFam" id="3.10.580.10:FF:000006">
    <property type="entry name" value="DUF21 and CBS domain protein"/>
    <property type="match status" value="1"/>
</dbReference>
<dbReference type="VEuPathDB" id="FungiDB:PSHT_03331"/>
<keyword evidence="6" id="KW-0129">CBS domain</keyword>
<keyword evidence="3" id="KW-0677">Repeat</keyword>
<feature type="chain" id="PRO_5015522954" description="CNNM transmembrane domain-containing protein" evidence="11">
    <location>
        <begin position="27"/>
        <end position="2116"/>
    </location>
</feature>
<keyword evidence="15" id="KW-1185">Reference proteome</keyword>
<keyword evidence="8" id="KW-0175">Coiled coil</keyword>
<feature type="compositionally biased region" description="Basic and acidic residues" evidence="9">
    <location>
        <begin position="90"/>
        <end position="104"/>
    </location>
</feature>
<evidence type="ECO:0000256" key="7">
    <source>
        <dbReference type="PROSITE-ProRule" id="PRU01193"/>
    </source>
</evidence>
<evidence type="ECO:0000256" key="11">
    <source>
        <dbReference type="SAM" id="SignalP"/>
    </source>
</evidence>
<dbReference type="EMBL" id="PKSL01000002">
    <property type="protein sequence ID" value="POW17536.1"/>
    <property type="molecule type" value="Genomic_DNA"/>
</dbReference>
<dbReference type="PROSITE" id="PS51371">
    <property type="entry name" value="CBS"/>
    <property type="match status" value="1"/>
</dbReference>
<evidence type="ECO:0000256" key="8">
    <source>
        <dbReference type="SAM" id="Coils"/>
    </source>
</evidence>
<dbReference type="VEuPathDB" id="FungiDB:PSHT_03333"/>
<feature type="region of interest" description="Disordered" evidence="9">
    <location>
        <begin position="40"/>
        <end position="109"/>
    </location>
</feature>
<dbReference type="SUPFAM" id="SSF54631">
    <property type="entry name" value="CBS-domain pair"/>
    <property type="match status" value="1"/>
</dbReference>
<evidence type="ECO:0008006" key="16">
    <source>
        <dbReference type="Google" id="ProtNLM"/>
    </source>
</evidence>
<feature type="region of interest" description="Disordered" evidence="9">
    <location>
        <begin position="1191"/>
        <end position="1210"/>
    </location>
</feature>
<evidence type="ECO:0000256" key="10">
    <source>
        <dbReference type="SAM" id="Phobius"/>
    </source>
</evidence>
<dbReference type="InterPro" id="IPR046342">
    <property type="entry name" value="CBS_dom_sf"/>
</dbReference>
<feature type="coiled-coil region" evidence="8">
    <location>
        <begin position="359"/>
        <end position="386"/>
    </location>
</feature>
<evidence type="ECO:0000313" key="14">
    <source>
        <dbReference type="EMBL" id="POW17536.1"/>
    </source>
</evidence>